<dbReference type="CDD" id="cd20301">
    <property type="entry name" value="cupin_ChrR"/>
    <property type="match status" value="1"/>
</dbReference>
<dbReference type="Gene3D" id="1.10.10.1320">
    <property type="entry name" value="Anti-sigma factor, zinc-finger domain"/>
    <property type="match status" value="1"/>
</dbReference>
<dbReference type="NCBIfam" id="TIGR02451">
    <property type="entry name" value="anti_sig_ChrR"/>
    <property type="match status" value="1"/>
</dbReference>
<comment type="caution">
    <text evidence="2">The sequence shown here is derived from an EMBL/GenBank/DDBJ whole genome shotgun (WGS) entry which is preliminary data.</text>
</comment>
<dbReference type="Gene3D" id="2.60.120.10">
    <property type="entry name" value="Jelly Rolls"/>
    <property type="match status" value="1"/>
</dbReference>
<reference evidence="2 3" key="1">
    <citation type="submission" date="2020-04" db="EMBL/GenBank/DDBJ databases">
        <title>Vibrio sp. SM6, a novel species isolated from seawater.</title>
        <authorList>
            <person name="Wang X."/>
        </authorList>
    </citation>
    <scope>NUCLEOTIDE SEQUENCE [LARGE SCALE GENOMIC DNA]</scope>
    <source>
        <strain evidence="2 3">SM6</strain>
    </source>
</reference>
<protein>
    <submittedName>
        <fullName evidence="2">Transcriptional regulator</fullName>
    </submittedName>
</protein>
<dbReference type="RefSeq" id="WP_168836218.1">
    <property type="nucleotide sequence ID" value="NZ_JABAIK010000008.1"/>
</dbReference>
<dbReference type="InterPro" id="IPR025979">
    <property type="entry name" value="ChrR-like_cupin_dom"/>
</dbReference>
<keyword evidence="3" id="KW-1185">Reference proteome</keyword>
<dbReference type="SUPFAM" id="SSF51182">
    <property type="entry name" value="RmlC-like cupins"/>
    <property type="match status" value="1"/>
</dbReference>
<name>A0A7X8YH14_9VIBR</name>
<dbReference type="EMBL" id="JABAIK010000008">
    <property type="protein sequence ID" value="NLS13120.1"/>
    <property type="molecule type" value="Genomic_DNA"/>
</dbReference>
<accession>A0A7X8YH14</accession>
<sequence length="225" mass="25011">MNKHPDQELLQAYACGEIDAVMGLVVALHITQCSACRAQVHQLENELASQFEMASDFAFSGGDEECLALEAMLDGITDLPLMRSEIRIAEPRDVKVNGRSFPLPKPLWPFADKLSEWRSYGGKVFSAEVMLEETARVNLIYIGENVRIPQHTHKGKEATLVLHGGFSDESGHYTAGDLLERDGRHKHSPFTAEGEECLCLTVLTEPMLFTGVARVFNRFGKGMYP</sequence>
<feature type="domain" description="ChrR-like cupin" evidence="1">
    <location>
        <begin position="132"/>
        <end position="202"/>
    </location>
</feature>
<gene>
    <name evidence="2" type="ORF">HGP28_09485</name>
</gene>
<dbReference type="InterPro" id="IPR014710">
    <property type="entry name" value="RmlC-like_jellyroll"/>
</dbReference>
<dbReference type="AlphaFoldDB" id="A0A7X8YH14"/>
<dbReference type="InterPro" id="IPR041916">
    <property type="entry name" value="Anti_sigma_zinc_sf"/>
</dbReference>
<evidence type="ECO:0000313" key="3">
    <source>
        <dbReference type="Proteomes" id="UP000535589"/>
    </source>
</evidence>
<dbReference type="Pfam" id="PF12973">
    <property type="entry name" value="Cupin_7"/>
    <property type="match status" value="1"/>
</dbReference>
<evidence type="ECO:0000313" key="2">
    <source>
        <dbReference type="EMBL" id="NLS13120.1"/>
    </source>
</evidence>
<dbReference type="InterPro" id="IPR012807">
    <property type="entry name" value="Anti-sigma_ChrR"/>
</dbReference>
<evidence type="ECO:0000259" key="1">
    <source>
        <dbReference type="Pfam" id="PF12973"/>
    </source>
</evidence>
<dbReference type="InterPro" id="IPR011051">
    <property type="entry name" value="RmlC_Cupin_sf"/>
</dbReference>
<dbReference type="Proteomes" id="UP000535589">
    <property type="component" value="Unassembled WGS sequence"/>
</dbReference>
<organism evidence="2 3">
    <name type="scientific">Vibrio agarilyticus</name>
    <dbReference type="NCBI Taxonomy" id="2726741"/>
    <lineage>
        <taxon>Bacteria</taxon>
        <taxon>Pseudomonadati</taxon>
        <taxon>Pseudomonadota</taxon>
        <taxon>Gammaproteobacteria</taxon>
        <taxon>Vibrionales</taxon>
        <taxon>Vibrionaceae</taxon>
        <taxon>Vibrio</taxon>
    </lineage>
</organism>
<proteinExistence type="predicted"/>